<evidence type="ECO:0000256" key="1">
    <source>
        <dbReference type="SAM" id="SignalP"/>
    </source>
</evidence>
<dbReference type="RefSeq" id="WP_106524014.1">
    <property type="nucleotide sequence ID" value="NZ_PYGD01000007.1"/>
</dbReference>
<feature type="chain" id="PRO_5015153350" description="Ig-like domain-containing protein" evidence="1">
    <location>
        <begin position="21"/>
        <end position="143"/>
    </location>
</feature>
<protein>
    <recommendedName>
        <fullName evidence="4">Ig-like domain-containing protein</fullName>
    </recommendedName>
</protein>
<sequence>MKKTLLTLLCSVGTILAAQANTLTVVNLTGCSCAFSFRGYGDPALPGTYYESPNTTVPPGNTFYAAPSAIPGMGSLPATAVFTYIKGGVLTTVPGVGLACGSVASGVGTSMTTTATSIPCNNNSSVTASWQQNAAGNVVVLIM</sequence>
<keyword evidence="1" id="KW-0732">Signal</keyword>
<proteinExistence type="predicted"/>
<evidence type="ECO:0000313" key="3">
    <source>
        <dbReference type="Proteomes" id="UP000240572"/>
    </source>
</evidence>
<dbReference type="EMBL" id="PYGD01000007">
    <property type="protein sequence ID" value="PSK90738.1"/>
    <property type="molecule type" value="Genomic_DNA"/>
</dbReference>
<dbReference type="AlphaFoldDB" id="A0A2P8D0J8"/>
<keyword evidence="3" id="KW-1185">Reference proteome</keyword>
<name>A0A2P8D0J8_9BACT</name>
<dbReference type="PROSITE" id="PS51257">
    <property type="entry name" value="PROKAR_LIPOPROTEIN"/>
    <property type="match status" value="1"/>
</dbReference>
<feature type="signal peptide" evidence="1">
    <location>
        <begin position="1"/>
        <end position="20"/>
    </location>
</feature>
<dbReference type="Proteomes" id="UP000240572">
    <property type="component" value="Unassembled WGS sequence"/>
</dbReference>
<comment type="caution">
    <text evidence="2">The sequence shown here is derived from an EMBL/GenBank/DDBJ whole genome shotgun (WGS) entry which is preliminary data.</text>
</comment>
<accession>A0A2P8D0J8</accession>
<reference evidence="2 3" key="1">
    <citation type="submission" date="2018-03" db="EMBL/GenBank/DDBJ databases">
        <title>Genomic Encyclopedia of Type Strains, Phase III (KMG-III): the genomes of soil and plant-associated and newly described type strains.</title>
        <authorList>
            <person name="Whitman W."/>
        </authorList>
    </citation>
    <scope>NUCLEOTIDE SEQUENCE [LARGE SCALE GENOMIC DNA]</scope>
    <source>
        <strain evidence="2 3">CGMCC 1.12700</strain>
    </source>
</reference>
<organism evidence="2 3">
    <name type="scientific">Taibaiella chishuiensis</name>
    <dbReference type="NCBI Taxonomy" id="1434707"/>
    <lineage>
        <taxon>Bacteria</taxon>
        <taxon>Pseudomonadati</taxon>
        <taxon>Bacteroidota</taxon>
        <taxon>Chitinophagia</taxon>
        <taxon>Chitinophagales</taxon>
        <taxon>Chitinophagaceae</taxon>
        <taxon>Taibaiella</taxon>
    </lineage>
</organism>
<gene>
    <name evidence="2" type="ORF">B0I18_107148</name>
</gene>
<evidence type="ECO:0008006" key="4">
    <source>
        <dbReference type="Google" id="ProtNLM"/>
    </source>
</evidence>
<evidence type="ECO:0000313" key="2">
    <source>
        <dbReference type="EMBL" id="PSK90738.1"/>
    </source>
</evidence>